<dbReference type="OrthoDB" id="201989at2157"/>
<proteinExistence type="predicted"/>
<name>A0A1I0PZX5_9EURY</name>
<organism evidence="2 3">
    <name type="scientific">Halobacterium jilantaiense</name>
    <dbReference type="NCBI Taxonomy" id="355548"/>
    <lineage>
        <taxon>Archaea</taxon>
        <taxon>Methanobacteriati</taxon>
        <taxon>Methanobacteriota</taxon>
        <taxon>Stenosarchaea group</taxon>
        <taxon>Halobacteria</taxon>
        <taxon>Halobacteriales</taxon>
        <taxon>Halobacteriaceae</taxon>
        <taxon>Halobacterium</taxon>
    </lineage>
</organism>
<dbReference type="RefSeq" id="WP_089669366.1">
    <property type="nucleotide sequence ID" value="NZ_FOJA01000001.1"/>
</dbReference>
<dbReference type="AlphaFoldDB" id="A0A1I0PZX5"/>
<evidence type="ECO:0000313" key="3">
    <source>
        <dbReference type="Proteomes" id="UP000198518"/>
    </source>
</evidence>
<dbReference type="STRING" id="355548.SAMN04487945_2127"/>
<protein>
    <recommendedName>
        <fullName evidence="1">Archaeal Type IV pilin N-terminal domain-containing protein</fullName>
    </recommendedName>
</protein>
<feature type="domain" description="Archaeal Type IV pilin N-terminal" evidence="1">
    <location>
        <begin position="8"/>
        <end position="73"/>
    </location>
</feature>
<dbReference type="Proteomes" id="UP000198518">
    <property type="component" value="Unassembled WGS sequence"/>
</dbReference>
<evidence type="ECO:0000313" key="2">
    <source>
        <dbReference type="EMBL" id="SEW20040.1"/>
    </source>
</evidence>
<gene>
    <name evidence="2" type="ORF">SAMN04487945_2127</name>
</gene>
<dbReference type="EMBL" id="FOJA01000001">
    <property type="protein sequence ID" value="SEW20040.1"/>
    <property type="molecule type" value="Genomic_DNA"/>
</dbReference>
<dbReference type="Pfam" id="PF07790">
    <property type="entry name" value="Pilin_N"/>
    <property type="match status" value="1"/>
</dbReference>
<sequence length="157" mass="15837">MARAYAPVAAVLLVAVTVVAAAGVFAFVPSLPGEPPERRGVTATASSDGTVALTLLSGPPVDPDSLDVRIAVDGEPLARQPPVPFFSASGFVSGPTGAFNAASSADWRVGETVTVRIAGTNDPVPAAGETVRVELRVRGQLLGAAETTVEAEQSTGE</sequence>
<dbReference type="InterPro" id="IPR012859">
    <property type="entry name" value="Pilin_N_archaeal"/>
</dbReference>
<accession>A0A1I0PZX5</accession>
<keyword evidence="3" id="KW-1185">Reference proteome</keyword>
<evidence type="ECO:0000259" key="1">
    <source>
        <dbReference type="Pfam" id="PF07790"/>
    </source>
</evidence>
<reference evidence="2 3" key="1">
    <citation type="submission" date="2016-10" db="EMBL/GenBank/DDBJ databases">
        <authorList>
            <person name="de Groot N.N."/>
        </authorList>
    </citation>
    <scope>NUCLEOTIDE SEQUENCE [LARGE SCALE GENOMIC DNA]</scope>
    <source>
        <strain evidence="2 3">CGMCC 1.5337</strain>
    </source>
</reference>